<dbReference type="PANTHER" id="PTHR43305:SF1">
    <property type="entry name" value="FAMILY N-ACETYLTRANSFERASE, PUTATIVE (AFU_ORTHOLOGUE AFUA_2G01380)-RELATED"/>
    <property type="match status" value="1"/>
</dbReference>
<proteinExistence type="predicted"/>
<feature type="domain" description="N-acetyltransferase" evidence="1">
    <location>
        <begin position="29"/>
        <end position="163"/>
    </location>
</feature>
<dbReference type="PANTHER" id="PTHR43305">
    <property type="entry name" value="FAMILY N-ACETYLTRANSFERASE, PUTATIVE (AFU_ORTHOLOGUE AFUA_2G01380)-RELATED"/>
    <property type="match status" value="1"/>
</dbReference>
<dbReference type="AlphaFoldDB" id="X1H723"/>
<reference evidence="2" key="1">
    <citation type="journal article" date="2014" name="Front. Microbiol.">
        <title>High frequency of phylogenetically diverse reductive dehalogenase-homologous genes in deep subseafloor sedimentary metagenomes.</title>
        <authorList>
            <person name="Kawai M."/>
            <person name="Futagami T."/>
            <person name="Toyoda A."/>
            <person name="Takaki Y."/>
            <person name="Nishi S."/>
            <person name="Hori S."/>
            <person name="Arai W."/>
            <person name="Tsubouchi T."/>
            <person name="Morono Y."/>
            <person name="Uchiyama I."/>
            <person name="Ito T."/>
            <person name="Fujiyama A."/>
            <person name="Inagaki F."/>
            <person name="Takami H."/>
        </authorList>
    </citation>
    <scope>NUCLEOTIDE SEQUENCE</scope>
    <source>
        <strain evidence="2">Expedition CK06-06</strain>
    </source>
</reference>
<evidence type="ECO:0000259" key="1">
    <source>
        <dbReference type="PROSITE" id="PS51186"/>
    </source>
</evidence>
<accession>X1H723</accession>
<dbReference type="InterPro" id="IPR000182">
    <property type="entry name" value="GNAT_dom"/>
</dbReference>
<dbReference type="InterPro" id="IPR016181">
    <property type="entry name" value="Acyl_CoA_acyltransferase"/>
</dbReference>
<evidence type="ECO:0000313" key="2">
    <source>
        <dbReference type="EMBL" id="GAH65202.1"/>
    </source>
</evidence>
<dbReference type="InterPro" id="IPR052777">
    <property type="entry name" value="Acetyltransferase_Enz"/>
</dbReference>
<dbReference type="Pfam" id="PF00583">
    <property type="entry name" value="Acetyltransf_1"/>
    <property type="match status" value="1"/>
</dbReference>
<dbReference type="SUPFAM" id="SSF55729">
    <property type="entry name" value="Acyl-CoA N-acyltransferases (Nat)"/>
    <property type="match status" value="1"/>
</dbReference>
<name>X1H723_9ZZZZ</name>
<protein>
    <recommendedName>
        <fullName evidence="1">N-acetyltransferase domain-containing protein</fullName>
    </recommendedName>
</protein>
<dbReference type="Gene3D" id="3.40.630.30">
    <property type="match status" value="1"/>
</dbReference>
<organism evidence="2">
    <name type="scientific">marine sediment metagenome</name>
    <dbReference type="NCBI Taxonomy" id="412755"/>
    <lineage>
        <taxon>unclassified sequences</taxon>
        <taxon>metagenomes</taxon>
        <taxon>ecological metagenomes</taxon>
    </lineage>
</organism>
<gene>
    <name evidence="2" type="ORF">S03H2_40829</name>
</gene>
<comment type="caution">
    <text evidence="2">The sequence shown here is derived from an EMBL/GenBank/DDBJ whole genome shotgun (WGS) entry which is preliminary data.</text>
</comment>
<feature type="non-terminal residue" evidence="2">
    <location>
        <position position="163"/>
    </location>
</feature>
<dbReference type="EMBL" id="BARU01025332">
    <property type="protein sequence ID" value="GAH65202.1"/>
    <property type="molecule type" value="Genomic_DNA"/>
</dbReference>
<sequence length="163" mass="18690">MIEYIPIDLRIHKSLLIDLNDEYLSWIANEVKKHYDIDLISLLGQSIRDYAKKSVEELTSYIPPEGVFYILKTKNMIVGMGACRKLNVNTGVVKRMYIKPDYRGKGFGKALLNQLLNKGKEFGCSRILLDTGLFMTAAQHVYRSAGFQERDLYPETEVPPELQ</sequence>
<dbReference type="GO" id="GO:0016747">
    <property type="term" value="F:acyltransferase activity, transferring groups other than amino-acyl groups"/>
    <property type="evidence" value="ECO:0007669"/>
    <property type="project" value="InterPro"/>
</dbReference>
<dbReference type="PROSITE" id="PS51186">
    <property type="entry name" value="GNAT"/>
    <property type="match status" value="1"/>
</dbReference>
<dbReference type="CDD" id="cd04301">
    <property type="entry name" value="NAT_SF"/>
    <property type="match status" value="1"/>
</dbReference>